<comment type="caution">
    <text evidence="1">The sequence shown here is derived from an EMBL/GenBank/DDBJ whole genome shotgun (WGS) entry which is preliminary data.</text>
</comment>
<dbReference type="EMBL" id="QTSX02003124">
    <property type="protein sequence ID" value="KAJ9071708.1"/>
    <property type="molecule type" value="Genomic_DNA"/>
</dbReference>
<accession>A0ACC2TAL3</accession>
<protein>
    <submittedName>
        <fullName evidence="1">Uncharacterized protein</fullName>
    </submittedName>
</protein>
<reference evidence="1" key="1">
    <citation type="submission" date="2022-04" db="EMBL/GenBank/DDBJ databases">
        <title>Genome of the entomopathogenic fungus Entomophthora muscae.</title>
        <authorList>
            <person name="Elya C."/>
            <person name="Lovett B.R."/>
            <person name="Lee E."/>
            <person name="Macias A.M."/>
            <person name="Hajek A.E."/>
            <person name="De Bivort B.L."/>
            <person name="Kasson M.T."/>
            <person name="De Fine Licht H.H."/>
            <person name="Stajich J.E."/>
        </authorList>
    </citation>
    <scope>NUCLEOTIDE SEQUENCE</scope>
    <source>
        <strain evidence="1">Berkeley</strain>
    </source>
</reference>
<evidence type="ECO:0000313" key="2">
    <source>
        <dbReference type="Proteomes" id="UP001165960"/>
    </source>
</evidence>
<sequence length="112" mass="12222">MEHSFCKSIPQEIHHTGLSLEILLELHGKRFGHHGASCLEPWICSGLVMPGPEDLQILLANLNPVPLTVQKNQILGYFRLEEHANLLQASSFAGLDGLGLPLIQSLALALIP</sequence>
<name>A0ACC2TAL3_9FUNG</name>
<organism evidence="1 2">
    <name type="scientific">Entomophthora muscae</name>
    <dbReference type="NCBI Taxonomy" id="34485"/>
    <lineage>
        <taxon>Eukaryota</taxon>
        <taxon>Fungi</taxon>
        <taxon>Fungi incertae sedis</taxon>
        <taxon>Zoopagomycota</taxon>
        <taxon>Entomophthoromycotina</taxon>
        <taxon>Entomophthoromycetes</taxon>
        <taxon>Entomophthorales</taxon>
        <taxon>Entomophthoraceae</taxon>
        <taxon>Entomophthora</taxon>
    </lineage>
</organism>
<dbReference type="Proteomes" id="UP001165960">
    <property type="component" value="Unassembled WGS sequence"/>
</dbReference>
<proteinExistence type="predicted"/>
<gene>
    <name evidence="1" type="ORF">DSO57_1034321</name>
</gene>
<evidence type="ECO:0000313" key="1">
    <source>
        <dbReference type="EMBL" id="KAJ9071708.1"/>
    </source>
</evidence>
<keyword evidence="2" id="KW-1185">Reference proteome</keyword>